<feature type="domain" description="Tyr recombinase" evidence="4">
    <location>
        <begin position="108"/>
        <end position="308"/>
    </location>
</feature>
<proteinExistence type="inferred from homology"/>
<protein>
    <submittedName>
        <fullName evidence="5">Site-specific recombinase XerD</fullName>
    </submittedName>
</protein>
<sequence length="326" mass="37923">MNNESIFKSSFSTYIKLFIKEKHSLGYKYESESRRLQHFDCYCFTHGNLNKLTQQCIENYLISDSNRSAGTKQNIIGVLRQFAFFLIRNGQDASVYPLEMIPKKEKLYRPYIFTHDEIKKLISEAEHIRANNRFPTRHQTLPLIYRTLYCCGVRISEVLNLTIDRVDFSSGILLLSGTKDYRDRVIPLSDEMLERYSDYYSRTHATSSGDTYFFRSDYDKPYSTQAIANNFKQMLWKCGISYGGRKKGPHLHSLRHTFSVHCLQKAMAEGRDLKEFLPILSAYLGHKSLQGTQKYLHLTAELYPDILSKLDEYCGDIIPKAGDFLE</sequence>
<dbReference type="AlphaFoldDB" id="A0A072NPH5"/>
<dbReference type="InterPro" id="IPR011010">
    <property type="entry name" value="DNA_brk_join_enz"/>
</dbReference>
<dbReference type="InterPro" id="IPR050090">
    <property type="entry name" value="Tyrosine_recombinase_XerCD"/>
</dbReference>
<gene>
    <name evidence="5" type="ORF">M670_01501</name>
</gene>
<evidence type="ECO:0000259" key="4">
    <source>
        <dbReference type="PROSITE" id="PS51898"/>
    </source>
</evidence>
<dbReference type="Proteomes" id="UP000027936">
    <property type="component" value="Unassembled WGS sequence"/>
</dbReference>
<name>A0A072NPH5_SCHAZ</name>
<keyword evidence="2" id="KW-0238">DNA-binding</keyword>
<accession>A0A072NPH5</accession>
<dbReference type="Pfam" id="PF00589">
    <property type="entry name" value="Phage_integrase"/>
    <property type="match status" value="1"/>
</dbReference>
<dbReference type="RefSeq" id="WP_035194539.1">
    <property type="nucleotide sequence ID" value="NZ_JJRY01000004.1"/>
</dbReference>
<dbReference type="GO" id="GO:0006310">
    <property type="term" value="P:DNA recombination"/>
    <property type="evidence" value="ECO:0007669"/>
    <property type="project" value="UniProtKB-KW"/>
</dbReference>
<dbReference type="GO" id="GO:0015074">
    <property type="term" value="P:DNA integration"/>
    <property type="evidence" value="ECO:0007669"/>
    <property type="project" value="InterPro"/>
</dbReference>
<evidence type="ECO:0000313" key="6">
    <source>
        <dbReference type="Proteomes" id="UP000027936"/>
    </source>
</evidence>
<dbReference type="InterPro" id="IPR002104">
    <property type="entry name" value="Integrase_catalytic"/>
</dbReference>
<reference evidence="5 6" key="1">
    <citation type="submission" date="2014-04" db="EMBL/GenBank/DDBJ databases">
        <title>Draft genome sequence of Bacillus azotoformans MEV2011, a (co-) denitrifying strain unable to grow in the presence of oxygen.</title>
        <authorList>
            <person name="Nielsen M."/>
            <person name="Schreiber L."/>
            <person name="Finster K."/>
            <person name="Schramm A."/>
        </authorList>
    </citation>
    <scope>NUCLEOTIDE SEQUENCE [LARGE SCALE GENOMIC DNA]</scope>
    <source>
        <strain evidence="5 6">MEV2011</strain>
    </source>
</reference>
<dbReference type="PATRIC" id="fig|1348973.3.peg.1466"/>
<comment type="caution">
    <text evidence="5">The sequence shown here is derived from an EMBL/GenBank/DDBJ whole genome shotgun (WGS) entry which is preliminary data.</text>
</comment>
<evidence type="ECO:0000313" key="5">
    <source>
        <dbReference type="EMBL" id="KEF39112.1"/>
    </source>
</evidence>
<comment type="similarity">
    <text evidence="1">Belongs to the 'phage' integrase family.</text>
</comment>
<dbReference type="GO" id="GO:0003677">
    <property type="term" value="F:DNA binding"/>
    <property type="evidence" value="ECO:0007669"/>
    <property type="project" value="UniProtKB-KW"/>
</dbReference>
<dbReference type="PANTHER" id="PTHR30349">
    <property type="entry name" value="PHAGE INTEGRASE-RELATED"/>
    <property type="match status" value="1"/>
</dbReference>
<dbReference type="EMBL" id="JJRY01000004">
    <property type="protein sequence ID" value="KEF39112.1"/>
    <property type="molecule type" value="Genomic_DNA"/>
</dbReference>
<dbReference type="PROSITE" id="PS51898">
    <property type="entry name" value="TYR_RECOMBINASE"/>
    <property type="match status" value="1"/>
</dbReference>
<dbReference type="PANTHER" id="PTHR30349:SF41">
    <property type="entry name" value="INTEGRASE_RECOMBINASE PROTEIN MJ0367-RELATED"/>
    <property type="match status" value="1"/>
</dbReference>
<dbReference type="SUPFAM" id="SSF56349">
    <property type="entry name" value="DNA breaking-rejoining enzymes"/>
    <property type="match status" value="1"/>
</dbReference>
<dbReference type="InterPro" id="IPR013762">
    <property type="entry name" value="Integrase-like_cat_sf"/>
</dbReference>
<evidence type="ECO:0000256" key="3">
    <source>
        <dbReference type="ARBA" id="ARBA00023172"/>
    </source>
</evidence>
<dbReference type="Gene3D" id="1.10.443.10">
    <property type="entry name" value="Intergrase catalytic core"/>
    <property type="match status" value="1"/>
</dbReference>
<dbReference type="OrthoDB" id="9766545at2"/>
<organism evidence="5 6">
    <name type="scientific">Schinkia azotoformans MEV2011</name>
    <dbReference type="NCBI Taxonomy" id="1348973"/>
    <lineage>
        <taxon>Bacteria</taxon>
        <taxon>Bacillati</taxon>
        <taxon>Bacillota</taxon>
        <taxon>Bacilli</taxon>
        <taxon>Bacillales</taxon>
        <taxon>Bacillaceae</taxon>
        <taxon>Calidifontibacillus/Schinkia group</taxon>
        <taxon>Schinkia</taxon>
    </lineage>
</organism>
<keyword evidence="3" id="KW-0233">DNA recombination</keyword>
<evidence type="ECO:0000256" key="2">
    <source>
        <dbReference type="ARBA" id="ARBA00023125"/>
    </source>
</evidence>
<evidence type="ECO:0000256" key="1">
    <source>
        <dbReference type="ARBA" id="ARBA00008857"/>
    </source>
</evidence>